<dbReference type="EMBL" id="JAHLQO010000003">
    <property type="protein sequence ID" value="MBU5669212.1"/>
    <property type="molecule type" value="Genomic_DNA"/>
</dbReference>
<dbReference type="Proteomes" id="UP000783742">
    <property type="component" value="Unassembled WGS sequence"/>
</dbReference>
<dbReference type="CDD" id="cd05466">
    <property type="entry name" value="PBP2_LTTR_substrate"/>
    <property type="match status" value="1"/>
</dbReference>
<organism evidence="5 6">
    <name type="scientific">Peptoniphilus ovalis</name>
    <dbReference type="NCBI Taxonomy" id="2841503"/>
    <lineage>
        <taxon>Bacteria</taxon>
        <taxon>Bacillati</taxon>
        <taxon>Bacillota</taxon>
        <taxon>Tissierellia</taxon>
        <taxon>Tissierellales</taxon>
        <taxon>Peptoniphilaceae</taxon>
        <taxon>Peptoniphilus</taxon>
    </lineage>
</organism>
<proteinExistence type="predicted"/>
<dbReference type="RefSeq" id="WP_216549055.1">
    <property type="nucleotide sequence ID" value="NZ_JAHLQO010000003.1"/>
</dbReference>
<feature type="domain" description="HTH lysR-type" evidence="4">
    <location>
        <begin position="2"/>
        <end position="59"/>
    </location>
</feature>
<evidence type="ECO:0000256" key="1">
    <source>
        <dbReference type="ARBA" id="ARBA00023015"/>
    </source>
</evidence>
<dbReference type="Pfam" id="PF03466">
    <property type="entry name" value="LysR_substrate"/>
    <property type="match status" value="1"/>
</dbReference>
<keyword evidence="3" id="KW-0804">Transcription</keyword>
<gene>
    <name evidence="5" type="ORF">KQI68_05075</name>
</gene>
<keyword evidence="6" id="KW-1185">Reference proteome</keyword>
<dbReference type="InterPro" id="IPR000847">
    <property type="entry name" value="LysR_HTH_N"/>
</dbReference>
<keyword evidence="1" id="KW-0805">Transcription regulation</keyword>
<evidence type="ECO:0000256" key="3">
    <source>
        <dbReference type="ARBA" id="ARBA00023163"/>
    </source>
</evidence>
<reference evidence="5 6" key="1">
    <citation type="submission" date="2021-06" db="EMBL/GenBank/DDBJ databases">
        <authorList>
            <person name="Sun Q."/>
            <person name="Li D."/>
        </authorList>
    </citation>
    <scope>NUCLEOTIDE SEQUENCE [LARGE SCALE GENOMIC DNA]</scope>
    <source>
        <strain evidence="5 6">MSJ-1</strain>
    </source>
</reference>
<name>A0ABS6FI92_9FIRM</name>
<comment type="caution">
    <text evidence="5">The sequence shown here is derived from an EMBL/GenBank/DDBJ whole genome shotgun (WGS) entry which is preliminary data.</text>
</comment>
<evidence type="ECO:0000313" key="6">
    <source>
        <dbReference type="Proteomes" id="UP000783742"/>
    </source>
</evidence>
<dbReference type="PROSITE" id="PS50931">
    <property type="entry name" value="HTH_LYSR"/>
    <property type="match status" value="1"/>
</dbReference>
<protein>
    <submittedName>
        <fullName evidence="5">LysR family transcriptional regulator</fullName>
    </submittedName>
</protein>
<dbReference type="PANTHER" id="PTHR30419">
    <property type="entry name" value="HTH-TYPE TRANSCRIPTIONAL REGULATOR YBHD"/>
    <property type="match status" value="1"/>
</dbReference>
<dbReference type="InterPro" id="IPR050950">
    <property type="entry name" value="HTH-type_LysR_regulators"/>
</dbReference>
<evidence type="ECO:0000313" key="5">
    <source>
        <dbReference type="EMBL" id="MBU5669212.1"/>
    </source>
</evidence>
<keyword evidence="2" id="KW-0238">DNA-binding</keyword>
<evidence type="ECO:0000256" key="2">
    <source>
        <dbReference type="ARBA" id="ARBA00023125"/>
    </source>
</evidence>
<accession>A0ABS6FI92</accession>
<evidence type="ECO:0000259" key="4">
    <source>
        <dbReference type="PROSITE" id="PS50931"/>
    </source>
</evidence>
<dbReference type="InterPro" id="IPR005119">
    <property type="entry name" value="LysR_subst-bd"/>
</dbReference>
<sequence length="292" mass="34057">MLDDKSLKILKTINIYKNISKAADKLYTAQPNLSRLLKKIEKNFGYDIFNRSTSPMTLTKEGEILFEYINKFEKLENDMYEKINNLSNYNKIRIGALTFMTQYIIPDIIPEFIRKFPSLDLTLKKYSSISFENALLNNEIDLFITNREIKNKNLKSKYILDDPIYLMYPKSENVKNKTNLSDFKDETFYLLKPWKNLRKSVEEIFKDNDLKPKNTEIVSSIMNGVSLTKAKKGVTFIYGTSKSMIGSTDVCDFIEIKENYARITIVYKNPDLENLINELGDILKTYIISILK</sequence>
<dbReference type="Pfam" id="PF00126">
    <property type="entry name" value="HTH_1"/>
    <property type="match status" value="1"/>
</dbReference>